<reference evidence="2" key="1">
    <citation type="submission" date="2022-12" db="EMBL/GenBank/DDBJ databases">
        <authorList>
            <person name="Alioto T."/>
            <person name="Alioto T."/>
            <person name="Gomez Garrido J."/>
        </authorList>
    </citation>
    <scope>NUCLEOTIDE SEQUENCE</scope>
</reference>
<dbReference type="AlphaFoldDB" id="A0AA35QQH2"/>
<protein>
    <submittedName>
        <fullName evidence="2">Uncharacterized protein</fullName>
    </submittedName>
</protein>
<feature type="compositionally biased region" description="Basic residues" evidence="1">
    <location>
        <begin position="110"/>
        <end position="123"/>
    </location>
</feature>
<gene>
    <name evidence="2" type="ORF">PODLI_1B007404</name>
</gene>
<feature type="region of interest" description="Disordered" evidence="1">
    <location>
        <begin position="93"/>
        <end position="133"/>
    </location>
</feature>
<evidence type="ECO:0000313" key="2">
    <source>
        <dbReference type="EMBL" id="CAI7935058.1"/>
    </source>
</evidence>
<evidence type="ECO:0000313" key="3">
    <source>
        <dbReference type="Proteomes" id="UP001178461"/>
    </source>
</evidence>
<dbReference type="Proteomes" id="UP001178461">
    <property type="component" value="Unassembled WGS sequence"/>
</dbReference>
<name>A0AA35QQH2_9SAUR</name>
<feature type="non-terminal residue" evidence="2">
    <location>
        <position position="1"/>
    </location>
</feature>
<evidence type="ECO:0000256" key="1">
    <source>
        <dbReference type="SAM" id="MobiDB-lite"/>
    </source>
</evidence>
<accession>A0AA35QQH2</accession>
<comment type="caution">
    <text evidence="2">The sequence shown here is derived from an EMBL/GenBank/DDBJ whole genome shotgun (WGS) entry which is preliminary data.</text>
</comment>
<dbReference type="EMBL" id="CANTUW010000041">
    <property type="protein sequence ID" value="CAI7935058.1"/>
    <property type="molecule type" value="Genomic_DNA"/>
</dbReference>
<sequence length="201" mass="21616">TFYRQYRPADQVAAVPLALTLECIPDTPPNVVDRPGTSVATAAVLRAANDSTVVYPRLSQYATAFTTSAFTAEGGSETSSEEETQGQQEVAAAAEQLQSPTMGKGERSLSKKKHSAKKSKRSKPSNAEDDSEKLPAAHHLLGSERPELLDGAYGSLCGKGKLENLRLSESLTMRFAGSTTRVCARGQIVSMRMNVRSAFMF</sequence>
<organism evidence="2 3">
    <name type="scientific">Podarcis lilfordi</name>
    <name type="common">Lilford's wall lizard</name>
    <dbReference type="NCBI Taxonomy" id="74358"/>
    <lineage>
        <taxon>Eukaryota</taxon>
        <taxon>Metazoa</taxon>
        <taxon>Chordata</taxon>
        <taxon>Craniata</taxon>
        <taxon>Vertebrata</taxon>
        <taxon>Euteleostomi</taxon>
        <taxon>Lepidosauria</taxon>
        <taxon>Squamata</taxon>
        <taxon>Bifurcata</taxon>
        <taxon>Unidentata</taxon>
        <taxon>Episquamata</taxon>
        <taxon>Laterata</taxon>
        <taxon>Lacertibaenia</taxon>
        <taxon>Lacertidae</taxon>
        <taxon>Podarcis</taxon>
    </lineage>
</organism>
<proteinExistence type="predicted"/>
<keyword evidence="3" id="KW-1185">Reference proteome</keyword>